<organism evidence="8 9">
    <name type="scientific">Orbilia blumenaviensis</name>
    <dbReference type="NCBI Taxonomy" id="1796055"/>
    <lineage>
        <taxon>Eukaryota</taxon>
        <taxon>Fungi</taxon>
        <taxon>Dikarya</taxon>
        <taxon>Ascomycota</taxon>
        <taxon>Pezizomycotina</taxon>
        <taxon>Orbiliomycetes</taxon>
        <taxon>Orbiliales</taxon>
        <taxon>Orbiliaceae</taxon>
        <taxon>Orbilia</taxon>
    </lineage>
</organism>
<keyword evidence="9" id="KW-1185">Reference proteome</keyword>
<dbReference type="PROSITE" id="PS51767">
    <property type="entry name" value="PEPTIDASE_A1"/>
    <property type="match status" value="1"/>
</dbReference>
<reference evidence="8 9" key="1">
    <citation type="submission" date="2019-10" db="EMBL/GenBank/DDBJ databases">
        <authorList>
            <person name="Palmer J.M."/>
        </authorList>
    </citation>
    <scope>NUCLEOTIDE SEQUENCE [LARGE SCALE GENOMIC DNA]</scope>
    <source>
        <strain evidence="8 9">TWF730</strain>
    </source>
</reference>
<sequence>MWRFALNSANAIGVWGYETIKWSGFKLQNRIGIGVSEEYTSYPSIGLSYGSDGIDEAFDISFLEQAFIFNHHYKTIRGYDTNSSQLAIGSVDTAKFTLPMLIYETLQPYIMRPYGFFNGRDEIKLVTSNTRTKIDWMDYVIRMPRDIMFNVGRLLKAEYRSSSPLLICDCSQRYSGVYLNFPFQGFNITVSAMDLITPSYNGNWEPSTLSNGSPSCNILILPLSKDEWDSYDIILGAPFCRNAYIWNDFRWGQIGIAAAVINATDINVIPVGEGGLSDKATVLTSISIKSITSTGTTRAPRATTTTSMATTSPANPSGDGGGDGGRGLGVGAVSGAAVGGVAGIAIIGVGLFIFIHRRKGLQQGHAGLPSAPVPPEPKTQSDPSTNHPAP</sequence>
<keyword evidence="3 6" id="KW-1133">Transmembrane helix</keyword>
<proteinExistence type="predicted"/>
<evidence type="ECO:0000256" key="4">
    <source>
        <dbReference type="ARBA" id="ARBA00023136"/>
    </source>
</evidence>
<dbReference type="GO" id="GO:0016020">
    <property type="term" value="C:membrane"/>
    <property type="evidence" value="ECO:0007669"/>
    <property type="project" value="UniProtKB-SubCell"/>
</dbReference>
<dbReference type="AlphaFoldDB" id="A0AAV9UTC9"/>
<evidence type="ECO:0000313" key="8">
    <source>
        <dbReference type="EMBL" id="KAK6349230.1"/>
    </source>
</evidence>
<evidence type="ECO:0000259" key="7">
    <source>
        <dbReference type="PROSITE" id="PS51767"/>
    </source>
</evidence>
<feature type="transmembrane region" description="Helical" evidence="6">
    <location>
        <begin position="336"/>
        <end position="355"/>
    </location>
</feature>
<dbReference type="EMBL" id="JAVHNS010000007">
    <property type="protein sequence ID" value="KAK6349230.1"/>
    <property type="molecule type" value="Genomic_DNA"/>
</dbReference>
<keyword evidence="4 6" id="KW-0472">Membrane</keyword>
<dbReference type="Pfam" id="PF00026">
    <property type="entry name" value="Asp"/>
    <property type="match status" value="1"/>
</dbReference>
<dbReference type="Gene3D" id="2.40.70.10">
    <property type="entry name" value="Acid Proteases"/>
    <property type="match status" value="1"/>
</dbReference>
<dbReference type="GO" id="GO:0071944">
    <property type="term" value="C:cell periphery"/>
    <property type="evidence" value="ECO:0007669"/>
    <property type="project" value="UniProtKB-ARBA"/>
</dbReference>
<accession>A0AAV9UTC9</accession>
<feature type="region of interest" description="Disordered" evidence="5">
    <location>
        <begin position="364"/>
        <end position="390"/>
    </location>
</feature>
<gene>
    <name evidence="8" type="ORF">TWF730_009982</name>
</gene>
<comment type="caution">
    <text evidence="8">The sequence shown here is derived from an EMBL/GenBank/DDBJ whole genome shotgun (WGS) entry which is preliminary data.</text>
</comment>
<evidence type="ECO:0000256" key="6">
    <source>
        <dbReference type="SAM" id="Phobius"/>
    </source>
</evidence>
<feature type="region of interest" description="Disordered" evidence="5">
    <location>
        <begin position="294"/>
        <end position="323"/>
    </location>
</feature>
<protein>
    <recommendedName>
        <fullName evidence="7">Peptidase A1 domain-containing protein</fullName>
    </recommendedName>
</protein>
<name>A0AAV9UTC9_9PEZI</name>
<dbReference type="InterPro" id="IPR051694">
    <property type="entry name" value="Immunoregulatory_rcpt-like"/>
</dbReference>
<evidence type="ECO:0000256" key="3">
    <source>
        <dbReference type="ARBA" id="ARBA00022989"/>
    </source>
</evidence>
<evidence type="ECO:0000256" key="5">
    <source>
        <dbReference type="SAM" id="MobiDB-lite"/>
    </source>
</evidence>
<feature type="domain" description="Peptidase A1" evidence="7">
    <location>
        <begin position="1"/>
        <end position="257"/>
    </location>
</feature>
<dbReference type="PANTHER" id="PTHR15549">
    <property type="entry name" value="PAIRED IMMUNOGLOBULIN-LIKE TYPE 2 RECEPTOR"/>
    <property type="match status" value="1"/>
</dbReference>
<dbReference type="Proteomes" id="UP001373714">
    <property type="component" value="Unassembled WGS sequence"/>
</dbReference>
<evidence type="ECO:0000256" key="2">
    <source>
        <dbReference type="ARBA" id="ARBA00022692"/>
    </source>
</evidence>
<comment type="subcellular location">
    <subcellularLocation>
        <location evidence="1">Membrane</location>
        <topology evidence="1">Single-pass membrane protein</topology>
    </subcellularLocation>
</comment>
<dbReference type="SUPFAM" id="SSF50630">
    <property type="entry name" value="Acid proteases"/>
    <property type="match status" value="1"/>
</dbReference>
<keyword evidence="2 6" id="KW-0812">Transmembrane</keyword>
<dbReference type="InterPro" id="IPR021109">
    <property type="entry name" value="Peptidase_aspartic_dom_sf"/>
</dbReference>
<feature type="compositionally biased region" description="Low complexity" evidence="5">
    <location>
        <begin position="294"/>
        <end position="317"/>
    </location>
</feature>
<feature type="compositionally biased region" description="Polar residues" evidence="5">
    <location>
        <begin position="378"/>
        <end position="390"/>
    </location>
</feature>
<evidence type="ECO:0000313" key="9">
    <source>
        <dbReference type="Proteomes" id="UP001373714"/>
    </source>
</evidence>
<dbReference type="InterPro" id="IPR033121">
    <property type="entry name" value="PEPTIDASE_A1"/>
</dbReference>
<evidence type="ECO:0000256" key="1">
    <source>
        <dbReference type="ARBA" id="ARBA00004167"/>
    </source>
</evidence>